<dbReference type="Proteomes" id="UP000219286">
    <property type="component" value="Unassembled WGS sequence"/>
</dbReference>
<evidence type="ECO:0000313" key="5">
    <source>
        <dbReference type="EMBL" id="OTA02205.1"/>
    </source>
</evidence>
<dbReference type="GO" id="GO:0005829">
    <property type="term" value="C:cytosol"/>
    <property type="evidence" value="ECO:0007669"/>
    <property type="project" value="TreeGrafter"/>
</dbReference>
<keyword evidence="1 5" id="KW-0378">Hydrolase</keyword>
<organism evidence="5 6">
    <name type="scientific">Trichoderma parareesei</name>
    <name type="common">Filamentous fungus</name>
    <dbReference type="NCBI Taxonomy" id="858221"/>
    <lineage>
        <taxon>Eukaryota</taxon>
        <taxon>Fungi</taxon>
        <taxon>Dikarya</taxon>
        <taxon>Ascomycota</taxon>
        <taxon>Pezizomycotina</taxon>
        <taxon>Sordariomycetes</taxon>
        <taxon>Hypocreomycetidae</taxon>
        <taxon>Hypocreales</taxon>
        <taxon>Hypocreaceae</taxon>
        <taxon>Trichoderma</taxon>
    </lineage>
</organism>
<dbReference type="SUPFAM" id="SSF54001">
    <property type="entry name" value="Cysteine proteinases"/>
    <property type="match status" value="1"/>
</dbReference>
<proteinExistence type="inferred from homology"/>
<dbReference type="PANTHER" id="PTHR24006">
    <property type="entry name" value="UBIQUITIN CARBOXYL-TERMINAL HYDROLASE"/>
    <property type="match status" value="1"/>
</dbReference>
<dbReference type="PROSITE" id="PS00972">
    <property type="entry name" value="USP_1"/>
    <property type="match status" value="1"/>
</dbReference>
<keyword evidence="3" id="KW-0472">Membrane</keyword>
<reference evidence="5 6" key="1">
    <citation type="journal article" date="2015" name="Genome Announc.">
        <title>Genome sequence and annotation of Trichoderma parareesei, the ancestor of the cellulase producer Trichoderma reesei.</title>
        <authorList>
            <person name="Yang D."/>
            <person name="Pomraning K."/>
            <person name="Kopchinskiy A."/>
            <person name="Karimi Aghcheh R."/>
            <person name="Atanasova L."/>
            <person name="Chenthamara K."/>
            <person name="Baker S.E."/>
            <person name="Zhang R."/>
            <person name="Shen Q."/>
            <person name="Freitag M."/>
            <person name="Kubicek C.P."/>
            <person name="Druzhinina I.S."/>
        </authorList>
    </citation>
    <scope>NUCLEOTIDE SEQUENCE [LARGE SCALE GENOMIC DNA]</scope>
    <source>
        <strain evidence="5 6">CBS 125925</strain>
    </source>
</reference>
<comment type="caution">
    <text evidence="5">The sequence shown here is derived from an EMBL/GenBank/DDBJ whole genome shotgun (WGS) entry which is preliminary data.</text>
</comment>
<feature type="transmembrane region" description="Helical" evidence="3">
    <location>
        <begin position="12"/>
        <end position="32"/>
    </location>
</feature>
<keyword evidence="1" id="KW-0788">Thiol protease</keyword>
<feature type="compositionally biased region" description="Polar residues" evidence="2">
    <location>
        <begin position="447"/>
        <end position="482"/>
    </location>
</feature>
<dbReference type="GO" id="GO:0005634">
    <property type="term" value="C:nucleus"/>
    <property type="evidence" value="ECO:0007669"/>
    <property type="project" value="TreeGrafter"/>
</dbReference>
<name>A0A2H2ZNA3_TRIPA</name>
<evidence type="ECO:0000256" key="3">
    <source>
        <dbReference type="SAM" id="Phobius"/>
    </source>
</evidence>
<dbReference type="EC" id="3.4.19.12" evidence="1"/>
<dbReference type="InterPro" id="IPR001394">
    <property type="entry name" value="Peptidase_C19_UCH"/>
</dbReference>
<feature type="compositionally biased region" description="Polar residues" evidence="2">
    <location>
        <begin position="535"/>
        <end position="548"/>
    </location>
</feature>
<dbReference type="GO" id="GO:0004843">
    <property type="term" value="F:cysteine-type deubiquitinase activity"/>
    <property type="evidence" value="ECO:0007669"/>
    <property type="project" value="UniProtKB-UniRule"/>
</dbReference>
<keyword evidence="1" id="KW-0833">Ubl conjugation pathway</keyword>
<evidence type="ECO:0000313" key="6">
    <source>
        <dbReference type="Proteomes" id="UP000219286"/>
    </source>
</evidence>
<protein>
    <recommendedName>
        <fullName evidence="1">Ubiquitin carboxyl-terminal hydrolase</fullName>
        <ecNumber evidence="1">3.4.19.12</ecNumber>
    </recommendedName>
</protein>
<dbReference type="PANTHER" id="PTHR24006:SF904">
    <property type="entry name" value="UBIQUITIN CARBOXYL-TERMINAL HYDROLASE 16"/>
    <property type="match status" value="1"/>
</dbReference>
<dbReference type="Pfam" id="PF00443">
    <property type="entry name" value="UCH"/>
    <property type="match status" value="1"/>
</dbReference>
<dbReference type="PROSITE" id="PS50235">
    <property type="entry name" value="USP_3"/>
    <property type="match status" value="1"/>
</dbReference>
<sequence>MPDKTTSVVSYAAGASLAAAALFYVFGPTFTIDHDTTSSRKKTIVGLRNQANDCFINSVLQALAGLPELRIYLIRETHRRRIEDPSVYAHLVQPLDGKELAQWKLQGLQDGLVTYGLKEMLDALNERPISKKAISPFPFVKVLEMAFKQRISRQQQDAQEFLQIVAERLKDEYHAGQRARLHARRQGLASLAESSQAKDGNETDRSDDAAENADGTEASTSGTQIPITVDLAEVQRAVREIQAAPEVEEGFPLEGKYESHIQCQTCGYTTKPREETFCTLTLAVPQVSSTTLNACFDGIFKTEYIDDFKCEMCRLVQTKTNLEQEMIKSTSDSFKALAQENIQKLQAAMDVDPERPPEDVELGDIRYAPKRRIAKTTRISTFPKILAIHLSRSIYGIGQITQKNSAKVSFPEQLPLGSVMKQRKYKLLGVVTHRGGHNSGHYEAFRRQNTPSPYANINPFQPSDIYSKTPTPISTPQISALRSDSPSISTPDLLSPSSDTTPSTPSLESNGAPPRSVPVDLPSSLVNGRDRDGETSSLRSITASTKSALSKLAPPRASLNGSSSPSTLTVGKPQPRPKKRKPADKWWRVSDEKVREAKTSEVLGMQKEVYLLFYELEPEE</sequence>
<dbReference type="OrthoDB" id="2248014at2759"/>
<evidence type="ECO:0000259" key="4">
    <source>
        <dbReference type="PROSITE" id="PS50235"/>
    </source>
</evidence>
<dbReference type="InterPro" id="IPR050164">
    <property type="entry name" value="Peptidase_C19"/>
</dbReference>
<keyword evidence="3" id="KW-0812">Transmembrane</keyword>
<keyword evidence="3" id="KW-1133">Transmembrane helix</keyword>
<dbReference type="InterPro" id="IPR018200">
    <property type="entry name" value="USP_CS"/>
</dbReference>
<dbReference type="PROSITE" id="PS00973">
    <property type="entry name" value="USP_2"/>
    <property type="match status" value="1"/>
</dbReference>
<dbReference type="GO" id="GO:0016579">
    <property type="term" value="P:protein deubiquitination"/>
    <property type="evidence" value="ECO:0007669"/>
    <property type="project" value="InterPro"/>
</dbReference>
<feature type="region of interest" description="Disordered" evidence="2">
    <location>
        <begin position="184"/>
        <end position="225"/>
    </location>
</feature>
<gene>
    <name evidence="5" type="ORF">A9Z42_0025480</name>
</gene>
<accession>A0A2H2ZNA3</accession>
<comment type="similarity">
    <text evidence="1">Belongs to the peptidase C19 family.</text>
</comment>
<dbReference type="InterPro" id="IPR028889">
    <property type="entry name" value="USP"/>
</dbReference>
<feature type="compositionally biased region" description="Basic and acidic residues" evidence="2">
    <location>
        <begin position="199"/>
        <end position="208"/>
    </location>
</feature>
<dbReference type="GO" id="GO:0006508">
    <property type="term" value="P:proteolysis"/>
    <property type="evidence" value="ECO:0007669"/>
    <property type="project" value="UniProtKB-KW"/>
</dbReference>
<dbReference type="CDD" id="cd02662">
    <property type="entry name" value="Peptidase_C19F"/>
    <property type="match status" value="1"/>
</dbReference>
<feature type="region of interest" description="Disordered" evidence="2">
    <location>
        <begin position="436"/>
        <end position="585"/>
    </location>
</feature>
<evidence type="ECO:0000256" key="2">
    <source>
        <dbReference type="SAM" id="MobiDB-lite"/>
    </source>
</evidence>
<feature type="domain" description="USP" evidence="4">
    <location>
        <begin position="45"/>
        <end position="617"/>
    </location>
</feature>
<keyword evidence="1" id="KW-0645">Protease</keyword>
<dbReference type="InterPro" id="IPR038765">
    <property type="entry name" value="Papain-like_cys_pep_sf"/>
</dbReference>
<comment type="catalytic activity">
    <reaction evidence="1">
        <text>Thiol-dependent hydrolysis of ester, thioester, amide, peptide and isopeptide bonds formed by the C-terminal Gly of ubiquitin (a 76-residue protein attached to proteins as an intracellular targeting signal).</text>
        <dbReference type="EC" id="3.4.19.12"/>
    </reaction>
</comment>
<keyword evidence="6" id="KW-1185">Reference proteome</keyword>
<evidence type="ECO:0000256" key="1">
    <source>
        <dbReference type="RuleBase" id="RU366025"/>
    </source>
</evidence>
<feature type="compositionally biased region" description="Polar residues" evidence="2">
    <location>
        <begin position="559"/>
        <end position="569"/>
    </location>
</feature>
<dbReference type="EMBL" id="LFMI01000293">
    <property type="protein sequence ID" value="OTA02205.1"/>
    <property type="molecule type" value="Genomic_DNA"/>
</dbReference>
<dbReference type="Gene3D" id="3.90.70.10">
    <property type="entry name" value="Cysteine proteinases"/>
    <property type="match status" value="1"/>
</dbReference>
<feature type="compositionally biased region" description="Low complexity" evidence="2">
    <location>
        <begin position="483"/>
        <end position="507"/>
    </location>
</feature>
<dbReference type="AlphaFoldDB" id="A0A2H2ZNA3"/>